<accession>A0ABS1FGY6</accession>
<dbReference type="RefSeq" id="WP_200199342.1">
    <property type="nucleotide sequence ID" value="NZ_JAENHM010000089.1"/>
</dbReference>
<keyword evidence="2" id="KW-1185">Reference proteome</keyword>
<gene>
    <name evidence="1" type="ORF">JHL17_35330</name>
</gene>
<organism evidence="1 2">
    <name type="scientific">Azospirillum endophyticum</name>
    <dbReference type="NCBI Taxonomy" id="2800326"/>
    <lineage>
        <taxon>Bacteria</taxon>
        <taxon>Pseudomonadati</taxon>
        <taxon>Pseudomonadota</taxon>
        <taxon>Alphaproteobacteria</taxon>
        <taxon>Rhodospirillales</taxon>
        <taxon>Azospirillaceae</taxon>
        <taxon>Azospirillum</taxon>
    </lineage>
</organism>
<reference evidence="2" key="1">
    <citation type="submission" date="2021-01" db="EMBL/GenBank/DDBJ databases">
        <title>Genome public.</title>
        <authorList>
            <person name="Liu C."/>
            <person name="Sun Q."/>
        </authorList>
    </citation>
    <scope>NUCLEOTIDE SEQUENCE [LARGE SCALE GENOMIC DNA]</scope>
    <source>
        <strain evidence="2">YIM B02556</strain>
    </source>
</reference>
<evidence type="ECO:0000313" key="2">
    <source>
        <dbReference type="Proteomes" id="UP000652760"/>
    </source>
</evidence>
<evidence type="ECO:0000313" key="1">
    <source>
        <dbReference type="EMBL" id="MBK1842680.1"/>
    </source>
</evidence>
<protein>
    <recommendedName>
        <fullName evidence="3">Phosphatidate cytidylyltransferase</fullName>
    </recommendedName>
</protein>
<dbReference type="EMBL" id="JAENHM010000089">
    <property type="protein sequence ID" value="MBK1842680.1"/>
    <property type="molecule type" value="Genomic_DNA"/>
</dbReference>
<proteinExistence type="predicted"/>
<dbReference type="Proteomes" id="UP000652760">
    <property type="component" value="Unassembled WGS sequence"/>
</dbReference>
<comment type="caution">
    <text evidence="1">The sequence shown here is derived from an EMBL/GenBank/DDBJ whole genome shotgun (WGS) entry which is preliminary data.</text>
</comment>
<sequence>MTPPLNRLVAEELDRPVMAEARVIANAILARHGDGVAAVLFYGSCLRTGDTGGLLDVYVLTDDLRRYHGRLWPALLNAALPPTVSYLETAGAAGLVRAKVAVMGTAAFGRAVRGEGIDTTVWARFCQPAALLHARDAANRAAVVEAVAQAVATAARWAVRLGPAHGLPAEYWTALFRHTYGAELRAERSDRATLVHDWAAERYAHVLPLALAHGGIAVTASSGGELHPVVHDRGKAGSAWKRRRRMGKLLNVLRLVKAAFTFDNGVDYILWKLERHVGRPVPISAWQRRHPLLAAPLLLMRLYRDGFIR</sequence>
<evidence type="ECO:0008006" key="3">
    <source>
        <dbReference type="Google" id="ProtNLM"/>
    </source>
</evidence>
<name>A0ABS1FGY6_9PROT</name>